<name>X1E801_9ZZZZ</name>
<sequence length="124" mass="14281">MSIIFPGITHTFCGLSETKAYMGLAGITIHDFVLQEILENVTSDFQDYMDYFMFLYNWSETFDIETIQERCIQLKEWPVWSVAGLTDAGLSVTSDLYKLYPAVGQICLRESYFTKGLQTVEVEY</sequence>
<comment type="caution">
    <text evidence="1">The sequence shown here is derived from an EMBL/GenBank/DDBJ whole genome shotgun (WGS) entry which is preliminary data.</text>
</comment>
<dbReference type="AlphaFoldDB" id="X1E801"/>
<proteinExistence type="predicted"/>
<protein>
    <submittedName>
        <fullName evidence="1">Uncharacterized protein</fullName>
    </submittedName>
</protein>
<gene>
    <name evidence="1" type="ORF">S03H2_05950</name>
</gene>
<organism evidence="1">
    <name type="scientific">marine sediment metagenome</name>
    <dbReference type="NCBI Taxonomy" id="412755"/>
    <lineage>
        <taxon>unclassified sequences</taxon>
        <taxon>metagenomes</taxon>
        <taxon>ecological metagenomes</taxon>
    </lineage>
</organism>
<reference evidence="1" key="1">
    <citation type="journal article" date="2014" name="Front. Microbiol.">
        <title>High frequency of phylogenetically diverse reductive dehalogenase-homologous genes in deep subseafloor sedimentary metagenomes.</title>
        <authorList>
            <person name="Kawai M."/>
            <person name="Futagami T."/>
            <person name="Toyoda A."/>
            <person name="Takaki Y."/>
            <person name="Nishi S."/>
            <person name="Hori S."/>
            <person name="Arai W."/>
            <person name="Tsubouchi T."/>
            <person name="Morono Y."/>
            <person name="Uchiyama I."/>
            <person name="Ito T."/>
            <person name="Fujiyama A."/>
            <person name="Inagaki F."/>
            <person name="Takami H."/>
        </authorList>
    </citation>
    <scope>NUCLEOTIDE SEQUENCE</scope>
    <source>
        <strain evidence="1">Expedition CK06-06</strain>
    </source>
</reference>
<evidence type="ECO:0000313" key="1">
    <source>
        <dbReference type="EMBL" id="GAH29411.1"/>
    </source>
</evidence>
<dbReference type="EMBL" id="BARU01002540">
    <property type="protein sequence ID" value="GAH29411.1"/>
    <property type="molecule type" value="Genomic_DNA"/>
</dbReference>
<accession>X1E801</accession>